<name>A0ABU6JXP2_9RHOO</name>
<reference evidence="6 7" key="1">
    <citation type="submission" date="2024-01" db="EMBL/GenBank/DDBJ databases">
        <title>Uliginosibacterium soil sp. nov.</title>
        <authorList>
            <person name="Lv Y."/>
        </authorList>
    </citation>
    <scope>NUCLEOTIDE SEQUENCE [LARGE SCALE GENOMIC DNA]</scope>
    <source>
        <strain evidence="6 7">H3</strain>
    </source>
</reference>
<evidence type="ECO:0000256" key="4">
    <source>
        <dbReference type="SAM" id="SignalP"/>
    </source>
</evidence>
<dbReference type="Pfam" id="PF01229">
    <property type="entry name" value="Glyco_hydro_39"/>
    <property type="match status" value="1"/>
</dbReference>
<dbReference type="InterPro" id="IPR049166">
    <property type="entry name" value="GH39_cat"/>
</dbReference>
<comment type="similarity">
    <text evidence="1">Belongs to the glycosyl hydrolase 39 family.</text>
</comment>
<evidence type="ECO:0000313" key="7">
    <source>
        <dbReference type="Proteomes" id="UP001331561"/>
    </source>
</evidence>
<feature type="signal peptide" evidence="4">
    <location>
        <begin position="1"/>
        <end position="22"/>
    </location>
</feature>
<comment type="caution">
    <text evidence="6">The sequence shown here is derived from an EMBL/GenBank/DDBJ whole genome shotgun (WGS) entry which is preliminary data.</text>
</comment>
<evidence type="ECO:0000256" key="1">
    <source>
        <dbReference type="ARBA" id="ARBA00008875"/>
    </source>
</evidence>
<evidence type="ECO:0000313" key="6">
    <source>
        <dbReference type="EMBL" id="MEC5384399.1"/>
    </source>
</evidence>
<keyword evidence="3" id="KW-0326">Glycosidase</keyword>
<dbReference type="Gene3D" id="3.20.20.80">
    <property type="entry name" value="Glycosidases"/>
    <property type="match status" value="1"/>
</dbReference>
<dbReference type="PANTHER" id="PTHR12631:SF10">
    <property type="entry name" value="BETA-XYLOSIDASE-LIKE PROTEIN-RELATED"/>
    <property type="match status" value="1"/>
</dbReference>
<dbReference type="Gene3D" id="2.60.120.260">
    <property type="entry name" value="Galactose-binding domain-like"/>
    <property type="match status" value="1"/>
</dbReference>
<dbReference type="SUPFAM" id="SSF49785">
    <property type="entry name" value="Galactose-binding domain-like"/>
    <property type="match status" value="1"/>
</dbReference>
<feature type="chain" id="PRO_5045451755" evidence="4">
    <location>
        <begin position="23"/>
        <end position="565"/>
    </location>
</feature>
<dbReference type="SUPFAM" id="SSF51445">
    <property type="entry name" value="(Trans)glycosidases"/>
    <property type="match status" value="1"/>
</dbReference>
<dbReference type="RefSeq" id="WP_327597378.1">
    <property type="nucleotide sequence ID" value="NZ_JAYXHS010000001.1"/>
</dbReference>
<feature type="domain" description="Glycosyl hydrolases family 39 N-terminal catalytic" evidence="5">
    <location>
        <begin position="273"/>
        <end position="393"/>
    </location>
</feature>
<evidence type="ECO:0000256" key="2">
    <source>
        <dbReference type="ARBA" id="ARBA00022801"/>
    </source>
</evidence>
<keyword evidence="7" id="KW-1185">Reference proteome</keyword>
<accession>A0ABU6JXP2</accession>
<dbReference type="InterPro" id="IPR008979">
    <property type="entry name" value="Galactose-bd-like_sf"/>
</dbReference>
<protein>
    <submittedName>
        <fullName evidence="6">Glycosyl hydrolase</fullName>
    </submittedName>
</protein>
<gene>
    <name evidence="6" type="ORF">VVD49_01620</name>
</gene>
<dbReference type="InterPro" id="IPR017853">
    <property type="entry name" value="GH"/>
</dbReference>
<proteinExistence type="inferred from homology"/>
<dbReference type="EMBL" id="JAYXHS010000001">
    <property type="protein sequence ID" value="MEC5384399.1"/>
    <property type="molecule type" value="Genomic_DNA"/>
</dbReference>
<evidence type="ECO:0000259" key="5">
    <source>
        <dbReference type="Pfam" id="PF01229"/>
    </source>
</evidence>
<organism evidence="6 7">
    <name type="scientific">Uliginosibacterium silvisoli</name>
    <dbReference type="NCBI Taxonomy" id="3114758"/>
    <lineage>
        <taxon>Bacteria</taxon>
        <taxon>Pseudomonadati</taxon>
        <taxon>Pseudomonadota</taxon>
        <taxon>Betaproteobacteria</taxon>
        <taxon>Rhodocyclales</taxon>
        <taxon>Zoogloeaceae</taxon>
        <taxon>Uliginosibacterium</taxon>
    </lineage>
</organism>
<dbReference type="PANTHER" id="PTHR12631">
    <property type="entry name" value="ALPHA-L-IDURONIDASE"/>
    <property type="match status" value="1"/>
</dbReference>
<evidence type="ECO:0000256" key="3">
    <source>
        <dbReference type="ARBA" id="ARBA00023295"/>
    </source>
</evidence>
<sequence length="565" mass="61476">MSAVITRIAVVVMLALCCSAHAAYYGAADWRPNAWGLPAPQAALSRFPACQYKDESGLSFEVVSRGGGDIEITLPGALQAGKAYQFSVWLKAAKGSPTVDLFYRSDAAPYETWAVRTVSLGATWTRVQLHGISTGLTVGSVRIASRQLGAAVCIGPAQIEPMGMHAVGVPIRPMKVTPRLFGVHLNQLGTHRGWPSFNPGIVRLWDSGTTWADLQPTKRPIDWSSVHGRRLDLYVQHIKKNNPQGNVLFTLAMTPVWAGSIHSKRCNDSSYGPGSCTAPSDLNDWRDYVRSVVTRYAKDIRYWEVWNEADIWTQWDGSPQRMFDLVRAAYEEIKAIDPTLVVIGPNVTSNGLRFLNEFLVAGGARYVDALSVHAYLERDPERALSSLRNVQETANAYGMLPPLWNTESGISATSAATQGGLSAETTLAQGLIGSAALGVSNFNYYTWEGSGFVPLVTSDFLTSTSTGVALARVRRWINGATLSYLPDPVAGMSLIQIERDGTKAYVAWTEKDSGLLSVTAIPGADRYQTLLIRADKAVSGESIAVGTEPTLFFGSEFRFDDSWVP</sequence>
<keyword evidence="2 6" id="KW-0378">Hydrolase</keyword>
<keyword evidence="4" id="KW-0732">Signal</keyword>
<dbReference type="InterPro" id="IPR051923">
    <property type="entry name" value="Glycosyl_Hydrolase_39"/>
</dbReference>
<dbReference type="GO" id="GO:0016787">
    <property type="term" value="F:hydrolase activity"/>
    <property type="evidence" value="ECO:0007669"/>
    <property type="project" value="UniProtKB-KW"/>
</dbReference>
<dbReference type="Proteomes" id="UP001331561">
    <property type="component" value="Unassembled WGS sequence"/>
</dbReference>